<evidence type="ECO:0000313" key="2">
    <source>
        <dbReference type="EMBL" id="SUA79018.1"/>
    </source>
</evidence>
<protein>
    <submittedName>
        <fullName evidence="2">Uncharacterized protein</fullName>
    </submittedName>
</protein>
<dbReference type="OrthoDB" id="8942009at2"/>
<name>A0A378YQE1_9BURK</name>
<dbReference type="RefSeq" id="WP_081326978.1">
    <property type="nucleotide sequence ID" value="NZ_CP009553.3"/>
</dbReference>
<keyword evidence="1" id="KW-0175">Coiled coil</keyword>
<feature type="coiled-coil region" evidence="1">
    <location>
        <begin position="75"/>
        <end position="102"/>
    </location>
</feature>
<dbReference type="STRING" id="93220.A6P55_12295"/>
<evidence type="ECO:0000256" key="1">
    <source>
        <dbReference type="SAM" id="Coils"/>
    </source>
</evidence>
<proteinExistence type="predicted"/>
<dbReference type="Pfam" id="PF02090">
    <property type="entry name" value="SPAM"/>
    <property type="match status" value="1"/>
</dbReference>
<dbReference type="Proteomes" id="UP000254573">
    <property type="component" value="Unassembled WGS sequence"/>
</dbReference>
<gene>
    <name evidence="2" type="ORF">NCTC13160_02993</name>
</gene>
<dbReference type="EMBL" id="UGSG01000001">
    <property type="protein sequence ID" value="SUA79018.1"/>
    <property type="molecule type" value="Genomic_DNA"/>
</dbReference>
<organism evidence="2 3">
    <name type="scientific">Pandoraea pnomenusa</name>
    <dbReference type="NCBI Taxonomy" id="93220"/>
    <lineage>
        <taxon>Bacteria</taxon>
        <taxon>Pseudomonadati</taxon>
        <taxon>Pseudomonadota</taxon>
        <taxon>Betaproteobacteria</taxon>
        <taxon>Burkholderiales</taxon>
        <taxon>Burkholderiaceae</taxon>
        <taxon>Pandoraea</taxon>
    </lineage>
</organism>
<dbReference type="InterPro" id="IPR002954">
    <property type="entry name" value="Salm_SPAgM"/>
</dbReference>
<sequence>MKSWADARRMGRGALQMKRLQERELQDIAARSATLSARYDQLAAQRDALAALIESSRLAHVDAELAELRGEMRAVALLRAQVRELEVRLTTLEESREQLATVREIAEVEWRRWWRKETKYSRMAESMRRDARKRAEWIEAGELEDRQSWKARD</sequence>
<reference evidence="2 3" key="1">
    <citation type="submission" date="2018-06" db="EMBL/GenBank/DDBJ databases">
        <authorList>
            <consortium name="Pathogen Informatics"/>
            <person name="Doyle S."/>
        </authorList>
    </citation>
    <scope>NUCLEOTIDE SEQUENCE [LARGE SCALE GENOMIC DNA]</scope>
    <source>
        <strain evidence="2 3">NCTC13160</strain>
    </source>
</reference>
<dbReference type="AlphaFoldDB" id="A0A378YQE1"/>
<accession>A0A378YQE1</accession>
<evidence type="ECO:0000313" key="3">
    <source>
        <dbReference type="Proteomes" id="UP000254573"/>
    </source>
</evidence>